<dbReference type="HOGENOM" id="CLU_2788099_0_0_10"/>
<geneLocation type="plasmid" evidence="2 3">
    <name>pHALHY01</name>
</geneLocation>
<dbReference type="Proteomes" id="UP000008461">
    <property type="component" value="Plasmid pHALHY01"/>
</dbReference>
<evidence type="ECO:0000313" key="3">
    <source>
        <dbReference type="Proteomes" id="UP000008461"/>
    </source>
</evidence>
<feature type="compositionally biased region" description="Acidic residues" evidence="1">
    <location>
        <begin position="55"/>
        <end position="68"/>
    </location>
</feature>
<keyword evidence="3" id="KW-1185">Reference proteome</keyword>
<accession>F4L7U8</accession>
<name>F4L7U8_HALH1</name>
<evidence type="ECO:0000256" key="1">
    <source>
        <dbReference type="SAM" id="MobiDB-lite"/>
    </source>
</evidence>
<feature type="region of interest" description="Disordered" evidence="1">
    <location>
        <begin position="49"/>
        <end position="68"/>
    </location>
</feature>
<evidence type="ECO:0000313" key="2">
    <source>
        <dbReference type="EMBL" id="AEE54456.1"/>
    </source>
</evidence>
<reference key="2">
    <citation type="submission" date="2011-04" db="EMBL/GenBank/DDBJ databases">
        <title>Complete sequence of plasmid 1 of Haliscomenobacter hydrossis DSM 1100.</title>
        <authorList>
            <consortium name="US DOE Joint Genome Institute (JGI-PGF)"/>
            <person name="Lucas S."/>
            <person name="Han J."/>
            <person name="Lapidus A."/>
            <person name="Bruce D."/>
            <person name="Goodwin L."/>
            <person name="Pitluck S."/>
            <person name="Peters L."/>
            <person name="Kyrpides N."/>
            <person name="Mavromatis K."/>
            <person name="Ivanova N."/>
            <person name="Ovchinnikova G."/>
            <person name="Pagani I."/>
            <person name="Daligault H."/>
            <person name="Detter J.C."/>
            <person name="Han C."/>
            <person name="Land M."/>
            <person name="Hauser L."/>
            <person name="Markowitz V."/>
            <person name="Cheng J.-F."/>
            <person name="Hugenholtz P."/>
            <person name="Woyke T."/>
            <person name="Wu D."/>
            <person name="Verbarg S."/>
            <person name="Frueling A."/>
            <person name="Brambilla E."/>
            <person name="Klenk H.-P."/>
            <person name="Eisen J.A."/>
        </authorList>
    </citation>
    <scope>NUCLEOTIDE SEQUENCE</scope>
    <source>
        <strain>DSM 1100</strain>
    </source>
</reference>
<dbReference type="AlphaFoldDB" id="F4L7U8"/>
<gene>
    <name evidence="2" type="ordered locus">Halhy_6640</name>
</gene>
<protein>
    <submittedName>
        <fullName evidence="2">Uncharacterized protein</fullName>
    </submittedName>
</protein>
<proteinExistence type="predicted"/>
<keyword evidence="2" id="KW-0614">Plasmid</keyword>
<dbReference type="KEGG" id="hhy:Halhy_6640"/>
<reference evidence="2 3" key="1">
    <citation type="journal article" date="2011" name="Stand. Genomic Sci.">
        <title>Complete genome sequence of Haliscomenobacter hydrossis type strain (O).</title>
        <authorList>
            <consortium name="US DOE Joint Genome Institute (JGI-PGF)"/>
            <person name="Daligault H."/>
            <person name="Lapidus A."/>
            <person name="Zeytun A."/>
            <person name="Nolan M."/>
            <person name="Lucas S."/>
            <person name="Del Rio T.G."/>
            <person name="Tice H."/>
            <person name="Cheng J.F."/>
            <person name="Tapia R."/>
            <person name="Han C."/>
            <person name="Goodwin L."/>
            <person name="Pitluck S."/>
            <person name="Liolios K."/>
            <person name="Pagani I."/>
            <person name="Ivanova N."/>
            <person name="Huntemann M."/>
            <person name="Mavromatis K."/>
            <person name="Mikhailova N."/>
            <person name="Pati A."/>
            <person name="Chen A."/>
            <person name="Palaniappan K."/>
            <person name="Land M."/>
            <person name="Hauser L."/>
            <person name="Brambilla E.M."/>
            <person name="Rohde M."/>
            <person name="Verbarg S."/>
            <person name="Goker M."/>
            <person name="Bristow J."/>
            <person name="Eisen J.A."/>
            <person name="Markowitz V."/>
            <person name="Hugenholtz P."/>
            <person name="Kyrpides N.C."/>
            <person name="Klenk H.P."/>
            <person name="Woyke T."/>
        </authorList>
    </citation>
    <scope>NUCLEOTIDE SEQUENCE [LARGE SCALE GENOMIC DNA]</scope>
    <source>
        <strain evidence="3">ATCC 27775 / DSM 1100 / LMG 10767 / O</strain>
        <plasmid evidence="3">Plasmid pHALHY01</plasmid>
    </source>
</reference>
<dbReference type="EMBL" id="CP002692">
    <property type="protein sequence ID" value="AEE54456.1"/>
    <property type="molecule type" value="Genomic_DNA"/>
</dbReference>
<dbReference type="RefSeq" id="WP_013768973.1">
    <property type="nucleotide sequence ID" value="NC_015511.1"/>
</dbReference>
<sequence>MAKAKKQKGISVGIYLSQKAHREALKDAGDQDRGVSYIVSKIVENHYKAQGRITDEEESDEEEEIRQK</sequence>
<organism evidence="2 3">
    <name type="scientific">Haliscomenobacter hydrossis (strain ATCC 27775 / DSM 1100 / LMG 10767 / O)</name>
    <dbReference type="NCBI Taxonomy" id="760192"/>
    <lineage>
        <taxon>Bacteria</taxon>
        <taxon>Pseudomonadati</taxon>
        <taxon>Bacteroidota</taxon>
        <taxon>Saprospiria</taxon>
        <taxon>Saprospirales</taxon>
        <taxon>Haliscomenobacteraceae</taxon>
        <taxon>Haliscomenobacter</taxon>
    </lineage>
</organism>